<reference evidence="1" key="1">
    <citation type="submission" date="2022-09" db="EMBL/GenBank/DDBJ databases">
        <title>Complete genome sequence of Rossellomorea vietnamensis strain RL-WG62, a newly isolated PGPR with the potential for plant salinity stress alleviation.</title>
        <authorList>
            <person name="Ren L."/>
            <person name="Wang G."/>
            <person name="Hu H."/>
        </authorList>
    </citation>
    <scope>NUCLEOTIDE SEQUENCE</scope>
    <source>
        <strain evidence="1">RL-WG62</strain>
    </source>
</reference>
<evidence type="ECO:0000313" key="2">
    <source>
        <dbReference type="Proteomes" id="UP001064027"/>
    </source>
</evidence>
<keyword evidence="2" id="KW-1185">Reference proteome</keyword>
<name>A0ACD4C3S6_9BACI</name>
<gene>
    <name evidence="1" type="ORF">N5C46_16420</name>
</gene>
<organism evidence="1 2">
    <name type="scientific">Rossellomorea vietnamensis</name>
    <dbReference type="NCBI Taxonomy" id="218284"/>
    <lineage>
        <taxon>Bacteria</taxon>
        <taxon>Bacillati</taxon>
        <taxon>Bacillota</taxon>
        <taxon>Bacilli</taxon>
        <taxon>Bacillales</taxon>
        <taxon>Bacillaceae</taxon>
        <taxon>Rossellomorea</taxon>
    </lineage>
</organism>
<dbReference type="EMBL" id="CP104558">
    <property type="protein sequence ID" value="UXH43265.1"/>
    <property type="molecule type" value="Genomic_DNA"/>
</dbReference>
<dbReference type="Proteomes" id="UP001064027">
    <property type="component" value="Chromosome"/>
</dbReference>
<proteinExistence type="predicted"/>
<sequence length="92" mass="10212">MNQNIILRMGEINESLKNIQAATESFEPTLVKDMASSNNLDVVTRLNELNTQLEDVARVYKNLLTANNASAANAIQDFKEVDDTISASIRSR</sequence>
<protein>
    <submittedName>
        <fullName evidence="1">YwqI/YxiC family protein</fullName>
    </submittedName>
</protein>
<evidence type="ECO:0000313" key="1">
    <source>
        <dbReference type="EMBL" id="UXH43265.1"/>
    </source>
</evidence>
<accession>A0ACD4C3S6</accession>